<proteinExistence type="predicted"/>
<feature type="non-terminal residue" evidence="1">
    <location>
        <position position="241"/>
    </location>
</feature>
<dbReference type="SUPFAM" id="SSF48208">
    <property type="entry name" value="Six-hairpin glycosidases"/>
    <property type="match status" value="1"/>
</dbReference>
<dbReference type="EMBL" id="LAZR01049436">
    <property type="protein sequence ID" value="KKK89655.1"/>
    <property type="molecule type" value="Genomic_DNA"/>
</dbReference>
<dbReference type="InterPro" id="IPR012341">
    <property type="entry name" value="6hp_glycosidase-like_sf"/>
</dbReference>
<comment type="caution">
    <text evidence="1">The sequence shown here is derived from an EMBL/GenBank/DDBJ whole genome shotgun (WGS) entry which is preliminary data.</text>
</comment>
<accession>A0A0F8ZUL6</accession>
<dbReference type="AlphaFoldDB" id="A0A0F8ZUL6"/>
<dbReference type="InterPro" id="IPR008928">
    <property type="entry name" value="6-hairpin_glycosidase_sf"/>
</dbReference>
<sequence>MTLKWLGPAVSERLRQAQIQGVNATLAAAVNRAKRNHDWQNRTGTLEGSIGVLDFARAEGRGVRGNWGSRDVRYALIQELGGTIVPRRAKALVFEIGGEVDFVGDRKVIATCDQTGYYLAYRMMAEMYAALNDEENSKKYSTQAEELKRRTNELLWDGVKYQHHVHITPLEHPGFDESQQLASSNTWSMTRGLAELDQAVSIIDEYKRRHEETGDALPWWSLQPGYPDELGYWPGSPCCVQ</sequence>
<evidence type="ECO:0000313" key="1">
    <source>
        <dbReference type="EMBL" id="KKK89655.1"/>
    </source>
</evidence>
<name>A0A0F8ZUL6_9ZZZZ</name>
<gene>
    <name evidence="1" type="ORF">LCGC14_2730940</name>
</gene>
<protein>
    <submittedName>
        <fullName evidence="1">Uncharacterized protein</fullName>
    </submittedName>
</protein>
<reference evidence="1" key="1">
    <citation type="journal article" date="2015" name="Nature">
        <title>Complex archaea that bridge the gap between prokaryotes and eukaryotes.</title>
        <authorList>
            <person name="Spang A."/>
            <person name="Saw J.H."/>
            <person name="Jorgensen S.L."/>
            <person name="Zaremba-Niedzwiedzka K."/>
            <person name="Martijn J."/>
            <person name="Lind A.E."/>
            <person name="van Eijk R."/>
            <person name="Schleper C."/>
            <person name="Guy L."/>
            <person name="Ettema T.J."/>
        </authorList>
    </citation>
    <scope>NUCLEOTIDE SEQUENCE</scope>
</reference>
<organism evidence="1">
    <name type="scientific">marine sediment metagenome</name>
    <dbReference type="NCBI Taxonomy" id="412755"/>
    <lineage>
        <taxon>unclassified sequences</taxon>
        <taxon>metagenomes</taxon>
        <taxon>ecological metagenomes</taxon>
    </lineage>
</organism>
<dbReference type="GO" id="GO:0005975">
    <property type="term" value="P:carbohydrate metabolic process"/>
    <property type="evidence" value="ECO:0007669"/>
    <property type="project" value="InterPro"/>
</dbReference>
<dbReference type="Gene3D" id="1.50.10.10">
    <property type="match status" value="1"/>
</dbReference>